<keyword evidence="1" id="KW-0677">Repeat</keyword>
<evidence type="ECO:0008006" key="5">
    <source>
        <dbReference type="Google" id="ProtNLM"/>
    </source>
</evidence>
<evidence type="ECO:0000313" key="4">
    <source>
        <dbReference type="Proteomes" id="UP000535589"/>
    </source>
</evidence>
<proteinExistence type="predicted"/>
<gene>
    <name evidence="3" type="ORF">HGP28_06865</name>
</gene>
<dbReference type="GO" id="GO:0061630">
    <property type="term" value="F:ubiquitin protein ligase activity"/>
    <property type="evidence" value="ECO:0007669"/>
    <property type="project" value="TreeGrafter"/>
</dbReference>
<feature type="repeat" description="NHL" evidence="2">
    <location>
        <begin position="545"/>
        <end position="588"/>
    </location>
</feature>
<sequence length="700" mass="77764">MTITFQTYIGDEPNSLPPLPCSSQTQLSLNTPVGNTTDDQGRVWLADTANNRVLVFDPTMTSLLARFGEVGDGPQQFNMPFRLLSHPEKPWIYVSDIANTRVHILEYDAALNIRSIAQFGHESPVSLKGPNGLAFFSGELCVADEFYEGDGGASRLVIFSETGDFLREIHHVVDGDQTHHFLWPQGMSQDNNGHLYIANTGFANIVRCDWHGQGVPFADGSATIEQLELARGVSVINERILIPGGAENAITIYDLDGHYQGAMIGFFSPVQISAKHGSNQLLITEPFLASLQWHELDVTSVRDGQNTTSTLISQVGEGRNQPGQFHFVTATTGNWSREVNTLHQWTRPALHPINNWLEQQTRWQENWLNAVNPIDNSWVSLTMTTQLEWLQRWQSTWLRIVFGGGINQPNELLWIVDSGNFQLQASEHPGAQSAQPASLPLLPGSLGVTLYHPSSPLPGQLDPATPMLIVSNFLTGIVTLFQYDPYIKELIPYTAFGGLGKKAKQFHQPQGLAIDPLSNDILLADSGNNRISRWRITPLGQAKFISTFGHKGEGDGAFFTPTDIAIDALGRRFIADQKNDRIEIYDAQDRWIGRFGQYGYGTKNSNFLLPTSIEYDNGFLFISDLVNRAIKVFTPDGNFVESFSGFGADSRKGQLWMPYLMHVKDGVIYLPDCTLNRINVYQFSPTPTSQTIVSSSDNFA</sequence>
<dbReference type="GO" id="GO:0008270">
    <property type="term" value="F:zinc ion binding"/>
    <property type="evidence" value="ECO:0007669"/>
    <property type="project" value="UniProtKB-KW"/>
</dbReference>
<keyword evidence="4" id="KW-1185">Reference proteome</keyword>
<dbReference type="GO" id="GO:0043161">
    <property type="term" value="P:proteasome-mediated ubiquitin-dependent protein catabolic process"/>
    <property type="evidence" value="ECO:0007669"/>
    <property type="project" value="TreeGrafter"/>
</dbReference>
<dbReference type="InterPro" id="IPR001258">
    <property type="entry name" value="NHL_repeat"/>
</dbReference>
<reference evidence="3 4" key="1">
    <citation type="submission" date="2020-04" db="EMBL/GenBank/DDBJ databases">
        <title>Vibrio sp. SM6, a novel species isolated from seawater.</title>
        <authorList>
            <person name="Wang X."/>
        </authorList>
    </citation>
    <scope>NUCLEOTIDE SEQUENCE [LARGE SCALE GENOMIC DNA]</scope>
    <source>
        <strain evidence="3 4">SM6</strain>
    </source>
</reference>
<dbReference type="PANTHER" id="PTHR24104:SF25">
    <property type="entry name" value="PROTEIN LIN-41"/>
    <property type="match status" value="1"/>
</dbReference>
<dbReference type="GO" id="GO:0000209">
    <property type="term" value="P:protein polyubiquitination"/>
    <property type="evidence" value="ECO:0007669"/>
    <property type="project" value="TreeGrafter"/>
</dbReference>
<dbReference type="AlphaFoldDB" id="A0A7X8YGE9"/>
<dbReference type="SUPFAM" id="SSF63829">
    <property type="entry name" value="Calcium-dependent phosphotriesterase"/>
    <property type="match status" value="2"/>
</dbReference>
<dbReference type="EMBL" id="JABAIK010000005">
    <property type="protein sequence ID" value="NLS12624.1"/>
    <property type="molecule type" value="Genomic_DNA"/>
</dbReference>
<dbReference type="Gene3D" id="2.120.10.30">
    <property type="entry name" value="TolB, C-terminal domain"/>
    <property type="match status" value="3"/>
</dbReference>
<protein>
    <recommendedName>
        <fullName evidence="5">6-bladed beta-propeller</fullName>
    </recommendedName>
</protein>
<dbReference type="PANTHER" id="PTHR24104">
    <property type="entry name" value="E3 UBIQUITIN-PROTEIN LIGASE NHLRC1-RELATED"/>
    <property type="match status" value="1"/>
</dbReference>
<comment type="caution">
    <text evidence="3">The sequence shown here is derived from an EMBL/GenBank/DDBJ whole genome shotgun (WGS) entry which is preliminary data.</text>
</comment>
<name>A0A7X8YGE9_9VIBR</name>
<evidence type="ECO:0000256" key="1">
    <source>
        <dbReference type="ARBA" id="ARBA00022737"/>
    </source>
</evidence>
<feature type="repeat" description="NHL" evidence="2">
    <location>
        <begin position="24"/>
        <end position="59"/>
    </location>
</feature>
<dbReference type="InterPro" id="IPR050952">
    <property type="entry name" value="TRIM-NHL_E3_ligases"/>
</dbReference>
<evidence type="ECO:0000256" key="2">
    <source>
        <dbReference type="PROSITE-ProRule" id="PRU00504"/>
    </source>
</evidence>
<dbReference type="Proteomes" id="UP000535589">
    <property type="component" value="Unassembled WGS sequence"/>
</dbReference>
<feature type="repeat" description="NHL" evidence="2">
    <location>
        <begin position="496"/>
        <end position="531"/>
    </location>
</feature>
<organism evidence="3 4">
    <name type="scientific">Vibrio agarilyticus</name>
    <dbReference type="NCBI Taxonomy" id="2726741"/>
    <lineage>
        <taxon>Bacteria</taxon>
        <taxon>Pseudomonadati</taxon>
        <taxon>Pseudomonadota</taxon>
        <taxon>Gammaproteobacteria</taxon>
        <taxon>Vibrionales</taxon>
        <taxon>Vibrionaceae</taxon>
        <taxon>Vibrio</taxon>
    </lineage>
</organism>
<dbReference type="CDD" id="cd05819">
    <property type="entry name" value="NHL"/>
    <property type="match status" value="2"/>
</dbReference>
<evidence type="ECO:0000313" key="3">
    <source>
        <dbReference type="EMBL" id="NLS12624.1"/>
    </source>
</evidence>
<accession>A0A7X8YGE9</accession>
<dbReference type="PROSITE" id="PS51125">
    <property type="entry name" value="NHL"/>
    <property type="match status" value="3"/>
</dbReference>
<dbReference type="InterPro" id="IPR011042">
    <property type="entry name" value="6-blade_b-propeller_TolB-like"/>
</dbReference>